<proteinExistence type="inferred from homology"/>
<keyword evidence="4 8" id="KW-0808">Transferase</keyword>
<dbReference type="InterPro" id="IPR023095">
    <property type="entry name" value="Ade_MeTrfase_dom_2"/>
</dbReference>
<reference evidence="8 9" key="1">
    <citation type="submission" date="2019-08" db="EMBL/GenBank/DDBJ databases">
        <title>In-depth cultivation of the pig gut microbiome towards novel bacterial diversity and tailored functional studies.</title>
        <authorList>
            <person name="Wylensek D."/>
            <person name="Hitch T.C.A."/>
            <person name="Clavel T."/>
        </authorList>
    </citation>
    <scope>NUCLEOTIDE SEQUENCE [LARGE SCALE GENOMIC DNA]</scope>
    <source>
        <strain evidence="8 9">WCA-SAB-591-4A-A</strain>
    </source>
</reference>
<dbReference type="GO" id="GO:0009307">
    <property type="term" value="P:DNA restriction-modification system"/>
    <property type="evidence" value="ECO:0007669"/>
    <property type="project" value="InterPro"/>
</dbReference>
<feature type="binding site" evidence="7">
    <location>
        <position position="189"/>
    </location>
    <ligand>
        <name>S-adenosyl-L-methionine</name>
        <dbReference type="ChEBI" id="CHEBI:59789"/>
    </ligand>
</feature>
<sequence>MKNDTITPFVKWAGGKRQLLPKIKELLPERFETYYEPFVGGGALLFELKKDGAIINDINLSLINAYTQIRDNVELFLEYINDLDARIINGNKEYYYYIRDLYNSKLFEKNFDTELASMFVFLNKHCFNGLYRVNSKGLFNVPYNKSIKPSVNRDNIIEISEYLKKITIMNGDFEDCCVDANEGDFIFFDSPYAPLNTSSFDSYTKEGFEIDEHIRLAELFDELTERGCFCMLTNHNTDLINNLYSNKGYNLEVVKVKRFINSDSSNRKGEEIIICNY</sequence>
<dbReference type="PRINTS" id="PR00505">
    <property type="entry name" value="D12N6MTFRASE"/>
</dbReference>
<dbReference type="Proteomes" id="UP000440713">
    <property type="component" value="Unassembled WGS sequence"/>
</dbReference>
<dbReference type="Pfam" id="PF02086">
    <property type="entry name" value="MethyltransfD12"/>
    <property type="match status" value="1"/>
</dbReference>
<dbReference type="EMBL" id="VUNE01000001">
    <property type="protein sequence ID" value="MST62090.1"/>
    <property type="molecule type" value="Genomic_DNA"/>
</dbReference>
<evidence type="ECO:0000256" key="1">
    <source>
        <dbReference type="ARBA" id="ARBA00006594"/>
    </source>
</evidence>
<evidence type="ECO:0000256" key="5">
    <source>
        <dbReference type="ARBA" id="ARBA00022691"/>
    </source>
</evidence>
<dbReference type="PANTHER" id="PTHR30481">
    <property type="entry name" value="DNA ADENINE METHYLASE"/>
    <property type="match status" value="1"/>
</dbReference>
<evidence type="ECO:0000256" key="6">
    <source>
        <dbReference type="ARBA" id="ARBA00047942"/>
    </source>
</evidence>
<dbReference type="PANTHER" id="PTHR30481:SF3">
    <property type="entry name" value="DNA ADENINE METHYLASE"/>
    <property type="match status" value="1"/>
</dbReference>
<dbReference type="GO" id="GO:0043565">
    <property type="term" value="F:sequence-specific DNA binding"/>
    <property type="evidence" value="ECO:0007669"/>
    <property type="project" value="TreeGrafter"/>
</dbReference>
<dbReference type="Gene3D" id="3.40.50.150">
    <property type="entry name" value="Vaccinia Virus protein VP39"/>
    <property type="match status" value="1"/>
</dbReference>
<accession>A0A6N7WZH2</accession>
<feature type="binding site" evidence="7">
    <location>
        <position position="16"/>
    </location>
    <ligand>
        <name>S-adenosyl-L-methionine</name>
        <dbReference type="ChEBI" id="CHEBI:59789"/>
    </ligand>
</feature>
<dbReference type="SUPFAM" id="SSF53335">
    <property type="entry name" value="S-adenosyl-L-methionine-dependent methyltransferases"/>
    <property type="match status" value="1"/>
</dbReference>
<evidence type="ECO:0000256" key="2">
    <source>
        <dbReference type="ARBA" id="ARBA00011900"/>
    </source>
</evidence>
<evidence type="ECO:0000313" key="9">
    <source>
        <dbReference type="Proteomes" id="UP000440713"/>
    </source>
</evidence>
<dbReference type="RefSeq" id="WP_154537446.1">
    <property type="nucleotide sequence ID" value="NZ_JAXDWS010000016.1"/>
</dbReference>
<gene>
    <name evidence="8" type="ORF">FYJ71_03755</name>
</gene>
<protein>
    <recommendedName>
        <fullName evidence="2">site-specific DNA-methyltransferase (adenine-specific)</fullName>
        <ecNumber evidence="2">2.1.1.72</ecNumber>
    </recommendedName>
</protein>
<dbReference type="PIRSF" id="PIRSF000398">
    <property type="entry name" value="M_m6A_EcoRV"/>
    <property type="match status" value="1"/>
</dbReference>
<dbReference type="GO" id="GO:0032259">
    <property type="term" value="P:methylation"/>
    <property type="evidence" value="ECO:0007669"/>
    <property type="project" value="UniProtKB-KW"/>
</dbReference>
<evidence type="ECO:0000256" key="4">
    <source>
        <dbReference type="ARBA" id="ARBA00022679"/>
    </source>
</evidence>
<dbReference type="Gene3D" id="1.10.1020.10">
    <property type="entry name" value="Adenine-specific Methyltransferase, Domain 2"/>
    <property type="match status" value="1"/>
</dbReference>
<dbReference type="GO" id="GO:1904047">
    <property type="term" value="F:S-adenosyl-L-methionine binding"/>
    <property type="evidence" value="ECO:0007669"/>
    <property type="project" value="TreeGrafter"/>
</dbReference>
<keyword evidence="5" id="KW-0949">S-adenosyl-L-methionine</keyword>
<dbReference type="InterPro" id="IPR029063">
    <property type="entry name" value="SAM-dependent_MTases_sf"/>
</dbReference>
<keyword evidence="9" id="KW-1185">Reference proteome</keyword>
<dbReference type="GO" id="GO:0006298">
    <property type="term" value="P:mismatch repair"/>
    <property type="evidence" value="ECO:0007669"/>
    <property type="project" value="TreeGrafter"/>
</dbReference>
<name>A0A6N7WZH2_9FIRM</name>
<comment type="similarity">
    <text evidence="1">Belongs to the N(4)/N(6)-methyltransferase family.</text>
</comment>
<feature type="binding site" evidence="7">
    <location>
        <position position="57"/>
    </location>
    <ligand>
        <name>S-adenosyl-L-methionine</name>
        <dbReference type="ChEBI" id="CHEBI:59789"/>
    </ligand>
</feature>
<dbReference type="InterPro" id="IPR012327">
    <property type="entry name" value="MeTrfase_D12"/>
</dbReference>
<evidence type="ECO:0000256" key="7">
    <source>
        <dbReference type="PIRSR" id="PIRSR000398-1"/>
    </source>
</evidence>
<dbReference type="EC" id="2.1.1.72" evidence="2"/>
<comment type="catalytic activity">
    <reaction evidence="6">
        <text>a 2'-deoxyadenosine in DNA + S-adenosyl-L-methionine = an N(6)-methyl-2'-deoxyadenosine in DNA + S-adenosyl-L-homocysteine + H(+)</text>
        <dbReference type="Rhea" id="RHEA:15197"/>
        <dbReference type="Rhea" id="RHEA-COMP:12418"/>
        <dbReference type="Rhea" id="RHEA-COMP:12419"/>
        <dbReference type="ChEBI" id="CHEBI:15378"/>
        <dbReference type="ChEBI" id="CHEBI:57856"/>
        <dbReference type="ChEBI" id="CHEBI:59789"/>
        <dbReference type="ChEBI" id="CHEBI:90615"/>
        <dbReference type="ChEBI" id="CHEBI:90616"/>
        <dbReference type="EC" id="2.1.1.72"/>
    </reaction>
</comment>
<dbReference type="InterPro" id="IPR012263">
    <property type="entry name" value="M_m6A_EcoRV"/>
</dbReference>
<dbReference type="NCBIfam" id="TIGR00571">
    <property type="entry name" value="dam"/>
    <property type="match status" value="1"/>
</dbReference>
<dbReference type="GO" id="GO:0009007">
    <property type="term" value="F:site-specific DNA-methyltransferase (adenine-specific) activity"/>
    <property type="evidence" value="ECO:0007669"/>
    <property type="project" value="UniProtKB-EC"/>
</dbReference>
<organism evidence="8 9">
    <name type="scientific">Peptostreptococcus porci</name>
    <dbReference type="NCBI Taxonomy" id="2652282"/>
    <lineage>
        <taxon>Bacteria</taxon>
        <taxon>Bacillati</taxon>
        <taxon>Bacillota</taxon>
        <taxon>Clostridia</taxon>
        <taxon>Peptostreptococcales</taxon>
        <taxon>Peptostreptococcaceae</taxon>
        <taxon>Peptostreptococcus</taxon>
    </lineage>
</organism>
<comment type="caution">
    <text evidence="8">The sequence shown here is derived from an EMBL/GenBank/DDBJ whole genome shotgun (WGS) entry which is preliminary data.</text>
</comment>
<feature type="binding site" evidence="7">
    <location>
        <position position="12"/>
    </location>
    <ligand>
        <name>S-adenosyl-L-methionine</name>
        <dbReference type="ChEBI" id="CHEBI:59789"/>
    </ligand>
</feature>
<evidence type="ECO:0000256" key="3">
    <source>
        <dbReference type="ARBA" id="ARBA00022603"/>
    </source>
</evidence>
<dbReference type="AlphaFoldDB" id="A0A6N7WZH2"/>
<keyword evidence="3 8" id="KW-0489">Methyltransferase</keyword>
<evidence type="ECO:0000313" key="8">
    <source>
        <dbReference type="EMBL" id="MST62090.1"/>
    </source>
</evidence>